<dbReference type="InterPro" id="IPR013083">
    <property type="entry name" value="Znf_RING/FYVE/PHD"/>
</dbReference>
<dbReference type="Proteomes" id="UP000286045">
    <property type="component" value="Unassembled WGS sequence"/>
</dbReference>
<comment type="caution">
    <text evidence="3">The sequence shown here is derived from an EMBL/GenBank/DDBJ whole genome shotgun (WGS) entry which is preliminary data.</text>
</comment>
<proteinExistence type="predicted"/>
<feature type="domain" description="RING-type" evidence="2">
    <location>
        <begin position="45"/>
        <end position="111"/>
    </location>
</feature>
<keyword evidence="1" id="KW-0862">Zinc</keyword>
<dbReference type="PROSITE" id="PS50089">
    <property type="entry name" value="ZF_RING_2"/>
    <property type="match status" value="1"/>
</dbReference>
<gene>
    <name evidence="3" type="ORF">EKO27_g10866</name>
</gene>
<evidence type="ECO:0000256" key="1">
    <source>
        <dbReference type="PROSITE-ProRule" id="PRU00175"/>
    </source>
</evidence>
<keyword evidence="1" id="KW-0479">Metal-binding</keyword>
<keyword evidence="4" id="KW-1185">Reference proteome</keyword>
<dbReference type="GO" id="GO:0008270">
    <property type="term" value="F:zinc ion binding"/>
    <property type="evidence" value="ECO:0007669"/>
    <property type="project" value="UniProtKB-KW"/>
</dbReference>
<keyword evidence="1" id="KW-0863">Zinc-finger</keyword>
<organism evidence="3 4">
    <name type="scientific">Xylaria grammica</name>
    <dbReference type="NCBI Taxonomy" id="363999"/>
    <lineage>
        <taxon>Eukaryota</taxon>
        <taxon>Fungi</taxon>
        <taxon>Dikarya</taxon>
        <taxon>Ascomycota</taxon>
        <taxon>Pezizomycotina</taxon>
        <taxon>Sordariomycetes</taxon>
        <taxon>Xylariomycetidae</taxon>
        <taxon>Xylariales</taxon>
        <taxon>Xylariaceae</taxon>
        <taxon>Xylaria</taxon>
    </lineage>
</organism>
<name>A0A439CQ03_9PEZI</name>
<dbReference type="SUPFAM" id="SSF57850">
    <property type="entry name" value="RING/U-box"/>
    <property type="match status" value="1"/>
</dbReference>
<reference evidence="3 4" key="1">
    <citation type="submission" date="2018-12" db="EMBL/GenBank/DDBJ databases">
        <title>Draft genome sequence of Xylaria grammica IHI A82.</title>
        <authorList>
            <person name="Buettner E."/>
            <person name="Kellner H."/>
        </authorList>
    </citation>
    <scope>NUCLEOTIDE SEQUENCE [LARGE SCALE GENOMIC DNA]</scope>
    <source>
        <strain evidence="3 4">IHI A82</strain>
    </source>
</reference>
<evidence type="ECO:0000313" key="4">
    <source>
        <dbReference type="Proteomes" id="UP000286045"/>
    </source>
</evidence>
<dbReference type="AlphaFoldDB" id="A0A439CQ03"/>
<protein>
    <recommendedName>
        <fullName evidence="2">RING-type domain-containing protein</fullName>
    </recommendedName>
</protein>
<evidence type="ECO:0000259" key="2">
    <source>
        <dbReference type="PROSITE" id="PS50089"/>
    </source>
</evidence>
<accession>A0A439CQ03</accession>
<dbReference type="EMBL" id="RYZI01000605">
    <property type="protein sequence ID" value="RWA04238.1"/>
    <property type="molecule type" value="Genomic_DNA"/>
</dbReference>
<evidence type="ECO:0000313" key="3">
    <source>
        <dbReference type="EMBL" id="RWA04238.1"/>
    </source>
</evidence>
<dbReference type="InterPro" id="IPR001841">
    <property type="entry name" value="Znf_RING"/>
</dbReference>
<sequence length="342" mass="39445">MDFSSAQFTTSRPEVVESNNFRHLLSYFDGQGKLREVTTRFDIECQICGENNLAFTNPAFCKPNDRTYEDYTVLPRCGHAFGSGCLQNWLKHYYQRYRCRGNPPLQCPVCRTPIYCDKRHMPRMIKFTSHDADRQAKNIQLIRAELSNRDCLQCQKDGGASGHEEAADRERRRLDERHAAERSQLEQRLAGNQFSINESRDRTTQQSHEFRALLRQEREARTRTQNAWSAANTTLGSLRQPLQYANDRANTRNPNHALYGYNDPIEVDFRRVSGNVRSTADDWRELGSRLANLGPRVQEMINAEVEEAEVARTVNKQLQDIQKLLQQHFSGGPASDDEEDAE</sequence>
<dbReference type="Gene3D" id="3.30.40.10">
    <property type="entry name" value="Zinc/RING finger domain, C3HC4 (zinc finger)"/>
    <property type="match status" value="1"/>
</dbReference>